<protein>
    <submittedName>
        <fullName evidence="8">Sigma-70 family RNA polymerase sigma factor</fullName>
    </submittedName>
</protein>
<dbReference type="Gene3D" id="1.10.10.10">
    <property type="entry name" value="Winged helix-like DNA-binding domain superfamily/Winged helix DNA-binding domain"/>
    <property type="match status" value="1"/>
</dbReference>
<dbReference type="Pfam" id="PF08281">
    <property type="entry name" value="Sigma70_r4_2"/>
    <property type="match status" value="1"/>
</dbReference>
<dbReference type="EMBL" id="JBAWKS010000002">
    <property type="protein sequence ID" value="MEI4550928.1"/>
    <property type="molecule type" value="Genomic_DNA"/>
</dbReference>
<keyword evidence="4" id="KW-0238">DNA-binding</keyword>
<name>A0ABU8EVD0_9GAMM</name>
<evidence type="ECO:0000313" key="8">
    <source>
        <dbReference type="EMBL" id="MEI4550928.1"/>
    </source>
</evidence>
<dbReference type="InterPro" id="IPR014284">
    <property type="entry name" value="RNA_pol_sigma-70_dom"/>
</dbReference>
<evidence type="ECO:0000256" key="4">
    <source>
        <dbReference type="ARBA" id="ARBA00023125"/>
    </source>
</evidence>
<feature type="domain" description="RNA polymerase sigma-70 region 2" evidence="6">
    <location>
        <begin position="34"/>
        <end position="99"/>
    </location>
</feature>
<dbReference type="Pfam" id="PF04542">
    <property type="entry name" value="Sigma70_r2"/>
    <property type="match status" value="1"/>
</dbReference>
<dbReference type="SUPFAM" id="SSF88946">
    <property type="entry name" value="Sigma2 domain of RNA polymerase sigma factors"/>
    <property type="match status" value="1"/>
</dbReference>
<keyword evidence="3" id="KW-0731">Sigma factor</keyword>
<evidence type="ECO:0000259" key="6">
    <source>
        <dbReference type="Pfam" id="PF04542"/>
    </source>
</evidence>
<dbReference type="InterPro" id="IPR013249">
    <property type="entry name" value="RNA_pol_sigma70_r4_t2"/>
</dbReference>
<proteinExistence type="inferred from homology"/>
<dbReference type="SUPFAM" id="SSF88659">
    <property type="entry name" value="Sigma3 and sigma4 domains of RNA polymerase sigma factors"/>
    <property type="match status" value="1"/>
</dbReference>
<dbReference type="NCBIfam" id="TIGR02937">
    <property type="entry name" value="sigma70-ECF"/>
    <property type="match status" value="1"/>
</dbReference>
<keyword evidence="9" id="KW-1185">Reference proteome</keyword>
<gene>
    <name evidence="8" type="ORF">WAE96_14755</name>
</gene>
<evidence type="ECO:0000259" key="7">
    <source>
        <dbReference type="Pfam" id="PF08281"/>
    </source>
</evidence>
<dbReference type="PANTHER" id="PTHR43133:SF8">
    <property type="entry name" value="RNA POLYMERASE SIGMA FACTOR HI_1459-RELATED"/>
    <property type="match status" value="1"/>
</dbReference>
<comment type="similarity">
    <text evidence="1">Belongs to the sigma-70 factor family. ECF subfamily.</text>
</comment>
<sequence>MLLTLTTWLSADLSAEEIMVRYRDSGKKRYLNQLVDAYYDDLYHFLVSQSDQVLAQDISQKTWLKVIEKKALFKTSVSFKSWLFMIARRLLIDEFRSQNKLTQLDDVQLVCGQSQEVSGDDMLAVLDSALNALNFYQREAFILQKEGFSVDEIAHITGCEFETIKSRLRYAKQNLRNMLKGYADE</sequence>
<dbReference type="Gene3D" id="1.10.1740.10">
    <property type="match status" value="1"/>
</dbReference>
<evidence type="ECO:0000256" key="1">
    <source>
        <dbReference type="ARBA" id="ARBA00010641"/>
    </source>
</evidence>
<dbReference type="RefSeq" id="WP_336435993.1">
    <property type="nucleotide sequence ID" value="NZ_JBAWKS010000002.1"/>
</dbReference>
<evidence type="ECO:0000256" key="3">
    <source>
        <dbReference type="ARBA" id="ARBA00023082"/>
    </source>
</evidence>
<dbReference type="Proteomes" id="UP001382455">
    <property type="component" value="Unassembled WGS sequence"/>
</dbReference>
<evidence type="ECO:0000256" key="2">
    <source>
        <dbReference type="ARBA" id="ARBA00023015"/>
    </source>
</evidence>
<keyword evidence="5" id="KW-0804">Transcription</keyword>
<dbReference type="InterPro" id="IPR007627">
    <property type="entry name" value="RNA_pol_sigma70_r2"/>
</dbReference>
<dbReference type="InterPro" id="IPR013325">
    <property type="entry name" value="RNA_pol_sigma_r2"/>
</dbReference>
<comment type="caution">
    <text evidence="8">The sequence shown here is derived from an EMBL/GenBank/DDBJ whole genome shotgun (WGS) entry which is preliminary data.</text>
</comment>
<dbReference type="InterPro" id="IPR039425">
    <property type="entry name" value="RNA_pol_sigma-70-like"/>
</dbReference>
<evidence type="ECO:0000256" key="5">
    <source>
        <dbReference type="ARBA" id="ARBA00023163"/>
    </source>
</evidence>
<feature type="domain" description="RNA polymerase sigma factor 70 region 4 type 2" evidence="7">
    <location>
        <begin position="125"/>
        <end position="175"/>
    </location>
</feature>
<accession>A0ABU8EVD0</accession>
<evidence type="ECO:0000313" key="9">
    <source>
        <dbReference type="Proteomes" id="UP001382455"/>
    </source>
</evidence>
<dbReference type="PANTHER" id="PTHR43133">
    <property type="entry name" value="RNA POLYMERASE ECF-TYPE SIGMA FACTO"/>
    <property type="match status" value="1"/>
</dbReference>
<reference evidence="8 9" key="1">
    <citation type="submission" date="2023-12" db="EMBL/GenBank/DDBJ databases">
        <title>Friends and Foes: Symbiotic and Algicidal bacterial influence on Karenia brevis blooms.</title>
        <authorList>
            <person name="Fei C."/>
            <person name="Mohamed A.R."/>
            <person name="Booker A."/>
            <person name="Arshad M."/>
            <person name="Klass S."/>
            <person name="Ahn S."/>
            <person name="Gilbert P.M."/>
            <person name="Heil C.A."/>
            <person name="Martinez J.M."/>
            <person name="Amin S.A."/>
        </authorList>
    </citation>
    <scope>NUCLEOTIDE SEQUENCE [LARGE SCALE GENOMIC DNA]</scope>
    <source>
        <strain evidence="8 9">CE15</strain>
    </source>
</reference>
<dbReference type="InterPro" id="IPR036388">
    <property type="entry name" value="WH-like_DNA-bd_sf"/>
</dbReference>
<organism evidence="8 9">
    <name type="scientific">Pseudoalteromonas spongiae</name>
    <dbReference type="NCBI Taxonomy" id="298657"/>
    <lineage>
        <taxon>Bacteria</taxon>
        <taxon>Pseudomonadati</taxon>
        <taxon>Pseudomonadota</taxon>
        <taxon>Gammaproteobacteria</taxon>
        <taxon>Alteromonadales</taxon>
        <taxon>Pseudoalteromonadaceae</taxon>
        <taxon>Pseudoalteromonas</taxon>
    </lineage>
</organism>
<keyword evidence="2" id="KW-0805">Transcription regulation</keyword>
<dbReference type="InterPro" id="IPR013324">
    <property type="entry name" value="RNA_pol_sigma_r3/r4-like"/>
</dbReference>